<accession>A0A8D2Q4Y1</accession>
<keyword evidence="5" id="KW-1185">Reference proteome</keyword>
<proteinExistence type="predicted"/>
<protein>
    <submittedName>
        <fullName evidence="4">Uncharacterized protein</fullName>
    </submittedName>
</protein>
<keyword evidence="2" id="KW-0808">Transferase</keyword>
<dbReference type="PANTHER" id="PTHR22988:SF22">
    <property type="entry name" value="SERINE_THREONINE-PROTEIN KINASE MRCK GAMMA"/>
    <property type="match status" value="1"/>
</dbReference>
<dbReference type="GO" id="GO:0004674">
    <property type="term" value="F:protein serine/threonine kinase activity"/>
    <property type="evidence" value="ECO:0007669"/>
    <property type="project" value="UniProtKB-KW"/>
</dbReference>
<dbReference type="Ensembl" id="ENSVKKT00000019616.1">
    <property type="protein sequence ID" value="ENSVKKP00000019143.1"/>
    <property type="gene ID" value="ENSVKKG00000013017.1"/>
</dbReference>
<dbReference type="GO" id="GO:0031032">
    <property type="term" value="P:actomyosin structure organization"/>
    <property type="evidence" value="ECO:0007669"/>
    <property type="project" value="TreeGrafter"/>
</dbReference>
<evidence type="ECO:0000256" key="2">
    <source>
        <dbReference type="ARBA" id="ARBA00022777"/>
    </source>
</evidence>
<dbReference type="GO" id="GO:0005737">
    <property type="term" value="C:cytoplasm"/>
    <property type="evidence" value="ECO:0007669"/>
    <property type="project" value="TreeGrafter"/>
</dbReference>
<dbReference type="Proteomes" id="UP000694545">
    <property type="component" value="Unplaced"/>
</dbReference>
<keyword evidence="2" id="KW-0418">Kinase</keyword>
<evidence type="ECO:0000313" key="4">
    <source>
        <dbReference type="Ensembl" id="ENSVKKP00000019143.1"/>
    </source>
</evidence>
<dbReference type="InterPro" id="IPR050839">
    <property type="entry name" value="Rho-assoc_Ser/Thr_Kinase"/>
</dbReference>
<evidence type="ECO:0000256" key="1">
    <source>
        <dbReference type="ARBA" id="ARBA00022527"/>
    </source>
</evidence>
<evidence type="ECO:0000313" key="5">
    <source>
        <dbReference type="Proteomes" id="UP000694545"/>
    </source>
</evidence>
<dbReference type="AlphaFoldDB" id="A0A8D2Q4Y1"/>
<reference evidence="4" key="2">
    <citation type="submission" date="2025-09" db="UniProtKB">
        <authorList>
            <consortium name="Ensembl"/>
        </authorList>
    </citation>
    <scope>IDENTIFICATION</scope>
</reference>
<organism evidence="4 5">
    <name type="scientific">Varanus komodoensis</name>
    <name type="common">Komodo dragon</name>
    <dbReference type="NCBI Taxonomy" id="61221"/>
    <lineage>
        <taxon>Eukaryota</taxon>
        <taxon>Metazoa</taxon>
        <taxon>Chordata</taxon>
        <taxon>Craniata</taxon>
        <taxon>Vertebrata</taxon>
        <taxon>Euteleostomi</taxon>
        <taxon>Lepidosauria</taxon>
        <taxon>Squamata</taxon>
        <taxon>Bifurcata</taxon>
        <taxon>Unidentata</taxon>
        <taxon>Episquamata</taxon>
        <taxon>Toxicofera</taxon>
        <taxon>Anguimorpha</taxon>
        <taxon>Paleoanguimorpha</taxon>
        <taxon>Varanoidea</taxon>
        <taxon>Varanidae</taxon>
        <taxon>Varanus</taxon>
    </lineage>
</organism>
<dbReference type="Gene3D" id="3.30.200.20">
    <property type="entry name" value="Phosphorylase Kinase, domain 1"/>
    <property type="match status" value="1"/>
</dbReference>
<feature type="region of interest" description="Disordered" evidence="3">
    <location>
        <begin position="103"/>
        <end position="122"/>
    </location>
</feature>
<evidence type="ECO:0000256" key="3">
    <source>
        <dbReference type="SAM" id="MobiDB-lite"/>
    </source>
</evidence>
<reference evidence="4" key="1">
    <citation type="submission" date="2025-08" db="UniProtKB">
        <authorList>
            <consortium name="Ensembl"/>
        </authorList>
    </citation>
    <scope>IDENTIFICATION</scope>
</reference>
<keyword evidence="1" id="KW-0723">Serine/threonine-protein kinase</keyword>
<dbReference type="PANTHER" id="PTHR22988">
    <property type="entry name" value="MYOTONIC DYSTROPHY S/T KINASE-RELATED"/>
    <property type="match status" value="1"/>
</dbReference>
<dbReference type="GO" id="GO:0005856">
    <property type="term" value="C:cytoskeleton"/>
    <property type="evidence" value="ECO:0007669"/>
    <property type="project" value="TreeGrafter"/>
</dbReference>
<sequence>MNGSVRLLAQLRFSWASQANTGPRLTGLEALLDLLLCVHQECSGAPLRRERNVQPFLEWASPFVAKVKQLSLRREDFEILKVIGRGAFGENYATGDGFSWTLEETKEKNTPGKEEGKGRAGF</sequence>
<name>A0A8D2Q4Y1_VARKO</name>